<sequence length="99" mass="11605">MKKIVWLCIVVFSLTACNTNTGDINEDTAGELKEYDYMESYTELDQYTINIKENNPYKRIILYEDTNGNIKYKSVLIKKTNRLKIIDIAQDQILFNNDI</sequence>
<evidence type="ECO:0000313" key="3">
    <source>
        <dbReference type="Proteomes" id="UP000831782"/>
    </source>
</evidence>
<keyword evidence="3" id="KW-1185">Reference proteome</keyword>
<proteinExistence type="predicted"/>
<reference evidence="2 3" key="1">
    <citation type="submission" date="2022-04" db="EMBL/GenBank/DDBJ databases">
        <title>Gracilibacillus sp. isolated from saltern.</title>
        <authorList>
            <person name="Won M."/>
            <person name="Lee C.-M."/>
            <person name="Woen H.-Y."/>
            <person name="Kwon S.-W."/>
        </authorList>
    </citation>
    <scope>NUCLEOTIDE SEQUENCE [LARGE SCALE GENOMIC DNA]</scope>
    <source>
        <strain evidence="2 3">SSWR10-1</strain>
    </source>
</reference>
<evidence type="ECO:0000256" key="1">
    <source>
        <dbReference type="SAM" id="SignalP"/>
    </source>
</evidence>
<organism evidence="2 3">
    <name type="scientific">Gracilibacillus caseinilyticus</name>
    <dbReference type="NCBI Taxonomy" id="2932256"/>
    <lineage>
        <taxon>Bacteria</taxon>
        <taxon>Bacillati</taxon>
        <taxon>Bacillota</taxon>
        <taxon>Bacilli</taxon>
        <taxon>Bacillales</taxon>
        <taxon>Bacillaceae</taxon>
        <taxon>Gracilibacillus</taxon>
    </lineage>
</organism>
<gene>
    <name evidence="2" type="ORF">MUN88_00350</name>
</gene>
<feature type="chain" id="PRO_5047429370" evidence="1">
    <location>
        <begin position="19"/>
        <end position="99"/>
    </location>
</feature>
<protein>
    <submittedName>
        <fullName evidence="2">Uncharacterized protein</fullName>
    </submittedName>
</protein>
<keyword evidence="1" id="KW-0732">Signal</keyword>
<evidence type="ECO:0000313" key="2">
    <source>
        <dbReference type="EMBL" id="UOQ48650.1"/>
    </source>
</evidence>
<accession>A0ABY4EXF8</accession>
<name>A0ABY4EXF8_9BACI</name>
<dbReference type="PROSITE" id="PS51257">
    <property type="entry name" value="PROKAR_LIPOPROTEIN"/>
    <property type="match status" value="1"/>
</dbReference>
<dbReference type="EMBL" id="CP095072">
    <property type="protein sequence ID" value="UOQ48650.1"/>
    <property type="molecule type" value="Genomic_DNA"/>
</dbReference>
<dbReference type="Proteomes" id="UP000831782">
    <property type="component" value="Chromosome"/>
</dbReference>
<feature type="signal peptide" evidence="1">
    <location>
        <begin position="1"/>
        <end position="18"/>
    </location>
</feature>
<dbReference type="RefSeq" id="WP_244719485.1">
    <property type="nucleotide sequence ID" value="NZ_CP095072.1"/>
</dbReference>